<feature type="non-terminal residue" evidence="3">
    <location>
        <position position="1"/>
    </location>
</feature>
<dbReference type="InterPro" id="IPR050300">
    <property type="entry name" value="GDXG_lipolytic_enzyme"/>
</dbReference>
<dbReference type="STRING" id="1314777.A0A164P9F9"/>
<dbReference type="Proteomes" id="UP000076722">
    <property type="component" value="Unassembled WGS sequence"/>
</dbReference>
<name>A0A164P9F9_9AGAM</name>
<organism evidence="3 4">
    <name type="scientific">Sistotremastrum niveocremeum HHB9708</name>
    <dbReference type="NCBI Taxonomy" id="1314777"/>
    <lineage>
        <taxon>Eukaryota</taxon>
        <taxon>Fungi</taxon>
        <taxon>Dikarya</taxon>
        <taxon>Basidiomycota</taxon>
        <taxon>Agaricomycotina</taxon>
        <taxon>Agaricomycetes</taxon>
        <taxon>Sistotremastrales</taxon>
        <taxon>Sistotremastraceae</taxon>
        <taxon>Sertulicium</taxon>
        <taxon>Sertulicium niveocremeum</taxon>
    </lineage>
</organism>
<dbReference type="InterPro" id="IPR013094">
    <property type="entry name" value="AB_hydrolase_3"/>
</dbReference>
<gene>
    <name evidence="3" type="ORF">SISNIDRAFT_418137</name>
</gene>
<dbReference type="PANTHER" id="PTHR48081:SF8">
    <property type="entry name" value="ALPHA_BETA HYDROLASE FOLD-3 DOMAIN-CONTAINING PROTEIN-RELATED"/>
    <property type="match status" value="1"/>
</dbReference>
<dbReference type="SUPFAM" id="SSF53474">
    <property type="entry name" value="alpha/beta-Hydrolases"/>
    <property type="match status" value="1"/>
</dbReference>
<dbReference type="OrthoDB" id="408631at2759"/>
<accession>A0A164P9F9</accession>
<dbReference type="AlphaFoldDB" id="A0A164P9F9"/>
<evidence type="ECO:0000259" key="2">
    <source>
        <dbReference type="Pfam" id="PF07859"/>
    </source>
</evidence>
<dbReference type="InterPro" id="IPR029058">
    <property type="entry name" value="AB_hydrolase_fold"/>
</dbReference>
<proteinExistence type="predicted"/>
<evidence type="ECO:0000256" key="1">
    <source>
        <dbReference type="ARBA" id="ARBA00022801"/>
    </source>
</evidence>
<dbReference type="GO" id="GO:0016787">
    <property type="term" value="F:hydrolase activity"/>
    <property type="evidence" value="ECO:0007669"/>
    <property type="project" value="UniProtKB-KW"/>
</dbReference>
<reference evidence="3 4" key="1">
    <citation type="journal article" date="2016" name="Mol. Biol. Evol.">
        <title>Comparative Genomics of Early-Diverging Mushroom-Forming Fungi Provides Insights into the Origins of Lignocellulose Decay Capabilities.</title>
        <authorList>
            <person name="Nagy L.G."/>
            <person name="Riley R."/>
            <person name="Tritt A."/>
            <person name="Adam C."/>
            <person name="Daum C."/>
            <person name="Floudas D."/>
            <person name="Sun H."/>
            <person name="Yadav J.S."/>
            <person name="Pangilinan J."/>
            <person name="Larsson K.H."/>
            <person name="Matsuura K."/>
            <person name="Barry K."/>
            <person name="Labutti K."/>
            <person name="Kuo R."/>
            <person name="Ohm R.A."/>
            <person name="Bhattacharya S.S."/>
            <person name="Shirouzu T."/>
            <person name="Yoshinaga Y."/>
            <person name="Martin F.M."/>
            <person name="Grigoriev I.V."/>
            <person name="Hibbett D.S."/>
        </authorList>
    </citation>
    <scope>NUCLEOTIDE SEQUENCE [LARGE SCALE GENOMIC DNA]</scope>
    <source>
        <strain evidence="3 4">HHB9708</strain>
    </source>
</reference>
<dbReference type="Pfam" id="PF07859">
    <property type="entry name" value="Abhydrolase_3"/>
    <property type="match status" value="1"/>
</dbReference>
<evidence type="ECO:0000313" key="4">
    <source>
        <dbReference type="Proteomes" id="UP000076722"/>
    </source>
</evidence>
<protein>
    <submittedName>
        <fullName evidence="3">Alpha/beta-hydrolase</fullName>
    </submittedName>
</protein>
<sequence>ETGISVKDHEVDVDGGKITVRSYIPDSDSPTSTFPLMVWYHGGGFVVGDLSVDEPDLKILCTSENISILSVDYRLAPEHVFPTQIDDSFAALKWAVQNSSLLRADLNKGVIVAGASAGANLAAVVALRARDDPAVSQTVTGQILQIPWIADSRAYPDKYKDDLRSMFDLSDRPMLTKYYLEQLADLTKLDFKSPKFSPLYADSLEGLPKAFIQIAGSDPLRDDGILYARLLKEAGVEVQSDIYPGTPHGFRYAGPETAAAKKWRQDVVKGVKWILESTSGNDA</sequence>
<dbReference type="Gene3D" id="3.40.50.1820">
    <property type="entry name" value="alpha/beta hydrolase"/>
    <property type="match status" value="1"/>
</dbReference>
<dbReference type="EMBL" id="KV419436">
    <property type="protein sequence ID" value="KZS88500.1"/>
    <property type="molecule type" value="Genomic_DNA"/>
</dbReference>
<keyword evidence="1 3" id="KW-0378">Hydrolase</keyword>
<dbReference type="PANTHER" id="PTHR48081">
    <property type="entry name" value="AB HYDROLASE SUPERFAMILY PROTEIN C4A8.06C"/>
    <property type="match status" value="1"/>
</dbReference>
<keyword evidence="4" id="KW-1185">Reference proteome</keyword>
<evidence type="ECO:0000313" key="3">
    <source>
        <dbReference type="EMBL" id="KZS88500.1"/>
    </source>
</evidence>
<feature type="domain" description="Alpha/beta hydrolase fold-3" evidence="2">
    <location>
        <begin position="37"/>
        <end position="250"/>
    </location>
</feature>